<feature type="compositionally biased region" description="Polar residues" evidence="1">
    <location>
        <begin position="125"/>
        <end position="144"/>
    </location>
</feature>
<dbReference type="OrthoDB" id="10416944at2759"/>
<organism evidence="2 3">
    <name type="scientific">Neurospora crassa (strain ATCC 24698 / 74-OR23-1A / CBS 708.71 / DSM 1257 / FGSC 987)</name>
    <dbReference type="NCBI Taxonomy" id="367110"/>
    <lineage>
        <taxon>Eukaryota</taxon>
        <taxon>Fungi</taxon>
        <taxon>Dikarya</taxon>
        <taxon>Ascomycota</taxon>
        <taxon>Pezizomycotina</taxon>
        <taxon>Sordariomycetes</taxon>
        <taxon>Sordariomycetidae</taxon>
        <taxon>Sordariales</taxon>
        <taxon>Sordariaceae</taxon>
        <taxon>Neurospora</taxon>
    </lineage>
</organism>
<proteinExistence type="predicted"/>
<dbReference type="KEGG" id="ncr:NCU06904"/>
<dbReference type="PaxDb" id="5141-EFNCRP00000006718"/>
<feature type="region of interest" description="Disordered" evidence="1">
    <location>
        <begin position="40"/>
        <end position="66"/>
    </location>
</feature>
<dbReference type="Proteomes" id="UP000001805">
    <property type="component" value="Chromosome 7, Linkage Group VII"/>
</dbReference>
<dbReference type="InParanoid" id="Q7S3E9"/>
<keyword evidence="3" id="KW-1185">Reference proteome</keyword>
<dbReference type="GeneID" id="3875391"/>
<evidence type="ECO:0000313" key="2">
    <source>
        <dbReference type="EMBL" id="EAA30015.1"/>
    </source>
</evidence>
<evidence type="ECO:0000313" key="3">
    <source>
        <dbReference type="Proteomes" id="UP000001805"/>
    </source>
</evidence>
<evidence type="ECO:0000256" key="1">
    <source>
        <dbReference type="SAM" id="MobiDB-lite"/>
    </source>
</evidence>
<feature type="compositionally biased region" description="Low complexity" evidence="1">
    <location>
        <begin position="115"/>
        <end position="124"/>
    </location>
</feature>
<sequence length="174" mass="18971">MTDNFKGIVSTIRDTNRTIYSASDLTQRHPRIVRTAPMNMRNGQRTDTSGASLSVQRTSTPLPISPTLFKQVTPAVEAEGPASCLNTQPDTANTYIDADAANVTGHKMDANASVISAPSSTSSSQDNTRNHASQVNVSSESAGQIITRRRRRVNRTVRRISEDQEEGLPNPYLE</sequence>
<dbReference type="AlphaFoldDB" id="Q7S3E9"/>
<feature type="compositionally biased region" description="Polar residues" evidence="1">
    <location>
        <begin position="41"/>
        <end position="62"/>
    </location>
</feature>
<gene>
    <name evidence="2" type="ORF">NCU06904</name>
</gene>
<name>Q7S3E9_NEUCR</name>
<dbReference type="EMBL" id="CM002242">
    <property type="protein sequence ID" value="EAA30015.1"/>
    <property type="molecule type" value="Genomic_DNA"/>
</dbReference>
<protein>
    <submittedName>
        <fullName evidence="2">Uncharacterized protein</fullName>
    </submittedName>
</protein>
<dbReference type="OMA" id="NVTGHKM"/>
<accession>Q7S3E9</accession>
<reference evidence="2 3" key="1">
    <citation type="journal article" date="2003" name="Nature">
        <title>The genome sequence of the filamentous fungus Neurospora crassa.</title>
        <authorList>
            <person name="Galagan J.E."/>
            <person name="Calvo S.E."/>
            <person name="Borkovich K.A."/>
            <person name="Selker E.U."/>
            <person name="Read N.D."/>
            <person name="Jaffe D."/>
            <person name="FitzHugh W."/>
            <person name="Ma L.J."/>
            <person name="Smirnov S."/>
            <person name="Purcell S."/>
            <person name="Rehman B."/>
            <person name="Elkins T."/>
            <person name="Engels R."/>
            <person name="Wang S."/>
            <person name="Nielsen C.B."/>
            <person name="Butler J."/>
            <person name="Endrizzi M."/>
            <person name="Qui D."/>
            <person name="Ianakiev P."/>
            <person name="Bell-Pedersen D."/>
            <person name="Nelson M.A."/>
            <person name="Werner-Washburne M."/>
            <person name="Selitrennikoff C.P."/>
            <person name="Kinsey J.A."/>
            <person name="Braun E.L."/>
            <person name="Zelter A."/>
            <person name="Schulte U."/>
            <person name="Kothe G.O."/>
            <person name="Jedd G."/>
            <person name="Mewes W."/>
            <person name="Staben C."/>
            <person name="Marcotte E."/>
            <person name="Greenberg D."/>
            <person name="Roy A."/>
            <person name="Foley K."/>
            <person name="Naylor J."/>
            <person name="Stange-Thomann N."/>
            <person name="Barrett R."/>
            <person name="Gnerre S."/>
            <person name="Kamal M."/>
            <person name="Kamvysselis M."/>
            <person name="Mauceli E."/>
            <person name="Bielke C."/>
            <person name="Rudd S."/>
            <person name="Frishman D."/>
            <person name="Krystofova S."/>
            <person name="Rasmussen C."/>
            <person name="Metzenberg R.L."/>
            <person name="Perkins D.D."/>
            <person name="Kroken S."/>
            <person name="Cogoni C."/>
            <person name="Macino G."/>
            <person name="Catcheside D."/>
            <person name="Li W."/>
            <person name="Pratt R.J."/>
            <person name="Osmani S.A."/>
            <person name="DeSouza C.P."/>
            <person name="Glass L."/>
            <person name="Orbach M.J."/>
            <person name="Berglund J.A."/>
            <person name="Voelker R."/>
            <person name="Yarden O."/>
            <person name="Plamann M."/>
            <person name="Seiler S."/>
            <person name="Dunlap J."/>
            <person name="Radford A."/>
            <person name="Aramayo R."/>
            <person name="Natvig D.O."/>
            <person name="Alex L.A."/>
            <person name="Mannhaupt G."/>
            <person name="Ebbole D.J."/>
            <person name="Freitag M."/>
            <person name="Paulsen I."/>
            <person name="Sachs M.S."/>
            <person name="Lander E.S."/>
            <person name="Nusbaum C."/>
            <person name="Birren B."/>
        </authorList>
    </citation>
    <scope>NUCLEOTIDE SEQUENCE [LARGE SCALE GENOMIC DNA]</scope>
    <source>
        <strain evidence="3">ATCC 24698 / 74-OR23-1A / CBS 708.71 / DSM 1257 / FGSC 987</strain>
    </source>
</reference>
<feature type="region of interest" description="Disordered" evidence="1">
    <location>
        <begin position="115"/>
        <end position="150"/>
    </location>
</feature>
<dbReference type="VEuPathDB" id="FungiDB:NCU06904"/>
<dbReference type="RefSeq" id="XP_959251.1">
    <property type="nucleotide sequence ID" value="XM_954158.1"/>
</dbReference>
<dbReference type="HOGENOM" id="CLU_1475560_0_0_1"/>